<dbReference type="PROSITE" id="PS00211">
    <property type="entry name" value="ABC_TRANSPORTER_1"/>
    <property type="match status" value="1"/>
</dbReference>
<evidence type="ECO:0000256" key="1">
    <source>
        <dbReference type="ARBA" id="ARBA00005417"/>
    </source>
</evidence>
<dbReference type="InterPro" id="IPR003439">
    <property type="entry name" value="ABC_transporter-like_ATP-bd"/>
</dbReference>
<evidence type="ECO:0000313" key="7">
    <source>
        <dbReference type="Proteomes" id="UP000068164"/>
    </source>
</evidence>
<evidence type="ECO:0000259" key="5">
    <source>
        <dbReference type="PROSITE" id="PS50893"/>
    </source>
</evidence>
<dbReference type="OrthoDB" id="9778547at2"/>
<dbReference type="PROSITE" id="PS50893">
    <property type="entry name" value="ABC_TRANSPORTER_2"/>
    <property type="match status" value="1"/>
</dbReference>
<dbReference type="GO" id="GO:0005524">
    <property type="term" value="F:ATP binding"/>
    <property type="evidence" value="ECO:0007669"/>
    <property type="project" value="UniProtKB-KW"/>
</dbReference>
<comment type="caution">
    <text evidence="6">The sequence shown here is derived from an EMBL/GenBank/DDBJ whole genome shotgun (WGS) entry which is preliminary data.</text>
</comment>
<evidence type="ECO:0000313" key="6">
    <source>
        <dbReference type="EMBL" id="KWV56878.1"/>
    </source>
</evidence>
<keyword evidence="4 6" id="KW-0067">ATP-binding</keyword>
<dbReference type="CDD" id="cd03230">
    <property type="entry name" value="ABC_DR_subfamily_A"/>
    <property type="match status" value="1"/>
</dbReference>
<dbReference type="InterPro" id="IPR017871">
    <property type="entry name" value="ABC_transporter-like_CS"/>
</dbReference>
<dbReference type="SUPFAM" id="SSF52540">
    <property type="entry name" value="P-loop containing nucleoside triphosphate hydrolases"/>
    <property type="match status" value="1"/>
</dbReference>
<name>A0A109JXH3_9HYPH</name>
<sequence length="305" mass="33574">MTATISLEHVSKFYGDTAAINDVSFSLGEGELVALVGHNGAGKTTLIKAILGLLRPTDGKVRVLGEDPVSGNLIVRREVGYLPESVTFHLALTGREVLSFYAKLKRVPADRWRNLFDQVGLAQNAADRTIRTYSKGMRQRLGLAQALLGEPRLLLLDEPTSGLDPALRRSFYDLILDFQKKGTTVLLSSHALSELEERAERVVIINGGNKIADGTLDELRQIACLPTQIRFKPSSESAAHSWFDGPVRWTERKDKFLEASVDHSEKIAVLSAVTSDPAALTSMTVIEPTLDDVYAHFLQRQGRKP</sequence>
<dbReference type="SMART" id="SM00382">
    <property type="entry name" value="AAA"/>
    <property type="match status" value="1"/>
</dbReference>
<comment type="similarity">
    <text evidence="1">Belongs to the ABC transporter superfamily.</text>
</comment>
<dbReference type="InterPro" id="IPR003593">
    <property type="entry name" value="AAA+_ATPase"/>
</dbReference>
<dbReference type="AlphaFoldDB" id="A0A109JXH3"/>
<reference evidence="6 7" key="1">
    <citation type="submission" date="2015-11" db="EMBL/GenBank/DDBJ databases">
        <title>Draft Genome Sequence of the Strain BR 10423 (Rhizobium sp.) isolated from nodules of Mimosa pudica.</title>
        <authorList>
            <person name="Barauna A.C."/>
            <person name="Zilli J.E."/>
            <person name="Simoes-Araujo J.L."/>
            <person name="Reis V.M."/>
            <person name="James E.K."/>
            <person name="Reis F.B.Jr."/>
            <person name="Rouws L.F."/>
            <person name="Passos S.R."/>
            <person name="Gois S.R."/>
        </authorList>
    </citation>
    <scope>NUCLEOTIDE SEQUENCE [LARGE SCALE GENOMIC DNA]</scope>
    <source>
        <strain evidence="6 7">BR10423</strain>
    </source>
</reference>
<organism evidence="6 7">
    <name type="scientific">Rhizobium altiplani</name>
    <dbReference type="NCBI Taxonomy" id="1864509"/>
    <lineage>
        <taxon>Bacteria</taxon>
        <taxon>Pseudomonadati</taxon>
        <taxon>Pseudomonadota</taxon>
        <taxon>Alphaproteobacteria</taxon>
        <taxon>Hyphomicrobiales</taxon>
        <taxon>Rhizobiaceae</taxon>
        <taxon>Rhizobium/Agrobacterium group</taxon>
        <taxon>Rhizobium</taxon>
    </lineage>
</organism>
<dbReference type="Proteomes" id="UP000068164">
    <property type="component" value="Unassembled WGS sequence"/>
</dbReference>
<protein>
    <submittedName>
        <fullName evidence="6">ABC transporter ATP-binding protein</fullName>
    </submittedName>
</protein>
<dbReference type="PANTHER" id="PTHR42939:SF1">
    <property type="entry name" value="ABC TRANSPORTER ATP-BINDING PROTEIN ALBC-RELATED"/>
    <property type="match status" value="1"/>
</dbReference>
<dbReference type="GO" id="GO:0016887">
    <property type="term" value="F:ATP hydrolysis activity"/>
    <property type="evidence" value="ECO:0007669"/>
    <property type="project" value="InterPro"/>
</dbReference>
<keyword evidence="3" id="KW-0547">Nucleotide-binding</keyword>
<evidence type="ECO:0000256" key="4">
    <source>
        <dbReference type="ARBA" id="ARBA00022840"/>
    </source>
</evidence>
<dbReference type="EMBL" id="LNCD01000033">
    <property type="protein sequence ID" value="KWV56878.1"/>
    <property type="molecule type" value="Genomic_DNA"/>
</dbReference>
<dbReference type="RefSeq" id="WP_062368977.1">
    <property type="nucleotide sequence ID" value="NZ_LNCD01000033.1"/>
</dbReference>
<proteinExistence type="inferred from homology"/>
<evidence type="ECO:0000256" key="2">
    <source>
        <dbReference type="ARBA" id="ARBA00022448"/>
    </source>
</evidence>
<dbReference type="InterPro" id="IPR051782">
    <property type="entry name" value="ABC_Transporter_VariousFunc"/>
</dbReference>
<dbReference type="Gene3D" id="3.40.50.300">
    <property type="entry name" value="P-loop containing nucleotide triphosphate hydrolases"/>
    <property type="match status" value="1"/>
</dbReference>
<keyword evidence="2" id="KW-0813">Transport</keyword>
<gene>
    <name evidence="6" type="ORF">AS026_32205</name>
</gene>
<dbReference type="PANTHER" id="PTHR42939">
    <property type="entry name" value="ABC TRANSPORTER ATP-BINDING PROTEIN ALBC-RELATED"/>
    <property type="match status" value="1"/>
</dbReference>
<accession>A0A109JXH3</accession>
<keyword evidence="7" id="KW-1185">Reference proteome</keyword>
<dbReference type="Pfam" id="PF00005">
    <property type="entry name" value="ABC_tran"/>
    <property type="match status" value="1"/>
</dbReference>
<feature type="domain" description="ABC transporter" evidence="5">
    <location>
        <begin position="5"/>
        <end position="232"/>
    </location>
</feature>
<evidence type="ECO:0000256" key="3">
    <source>
        <dbReference type="ARBA" id="ARBA00022741"/>
    </source>
</evidence>
<dbReference type="InterPro" id="IPR027417">
    <property type="entry name" value="P-loop_NTPase"/>
</dbReference>